<evidence type="ECO:0000313" key="8">
    <source>
        <dbReference type="EMBL" id="KAA6402308.1"/>
    </source>
</evidence>
<keyword evidence="5" id="KW-0175">Coiled coil</keyword>
<reference evidence="8 9" key="1">
    <citation type="submission" date="2019-03" db="EMBL/GenBank/DDBJ databases">
        <title>Single cell metagenomics reveals metabolic interactions within the superorganism composed of flagellate Streblomastix strix and complex community of Bacteroidetes bacteria on its surface.</title>
        <authorList>
            <person name="Treitli S.C."/>
            <person name="Kolisko M."/>
            <person name="Husnik F."/>
            <person name="Keeling P."/>
            <person name="Hampl V."/>
        </authorList>
    </citation>
    <scope>NUCLEOTIDE SEQUENCE [LARGE SCALE GENOMIC DNA]</scope>
    <source>
        <strain evidence="8">ST1C</strain>
    </source>
</reference>
<keyword evidence="1" id="KW-0645">Protease</keyword>
<dbReference type="Pfam" id="PF00648">
    <property type="entry name" value="Peptidase_C2"/>
    <property type="match status" value="1"/>
</dbReference>
<dbReference type="SUPFAM" id="SSF54001">
    <property type="entry name" value="Cysteine proteinases"/>
    <property type="match status" value="1"/>
</dbReference>
<dbReference type="PROSITE" id="PS50203">
    <property type="entry name" value="CALPAIN_CAT"/>
    <property type="match status" value="1"/>
</dbReference>
<dbReference type="Gene3D" id="3.90.70.10">
    <property type="entry name" value="Cysteine proteinases"/>
    <property type="match status" value="1"/>
</dbReference>
<feature type="transmembrane region" description="Helical" evidence="6">
    <location>
        <begin position="534"/>
        <end position="556"/>
    </location>
</feature>
<dbReference type="InterPro" id="IPR001300">
    <property type="entry name" value="Peptidase_C2_calpain_cat"/>
</dbReference>
<sequence>MLEASVFEYSSEAPGHPANAICYHAKNGLGWIPDSQQQYPQHVTLRLNDGVSKIASIKIHLTDTELRFNIEVQFGELIVDEITGDLSDYNFKTVWNGKTDKIKDNSSTGFTINVKGQVEYIRIQINSDDNNKENGNINNALGIISVEMFSEKIGRIKRAKLSAITRRLVKANSNLKMNIKQLPDLQIPLTVPIEKTGAGQGTACYFTLMKYMAIVFSIGTIFSIIMVILFSLFQSNTENDFTSWLIDISLYNVIAGYWNGYNNATLFNFLLLPEIIFAVVIYVGILLLRRQVENSAEEADDANISCGDYGMMVEGLPKDEKSAEKVFNHFNLLAPVNSVLLCYDCNKHVQTQEIIDKKVKDYHSTIREDDTSLENICHFSLYNLTATQRVLDFNQNEKGKQYRGKIAKLLNKRNLISNPEDEEETTGIAFVIFKKALDMQEVARKYYRHTNISFLGNITFQDSNLQYKGQYPLRITPGIEPDDVYFENLGYTYKERFIRKHLFRDLIALVLVAIGVVGPYFLNRYKTQQNNFFVSILLSLAITVISSVIFLLINLMKPFTKPITQTELISSSLFSIWFEDFTLSALASYIFSAFDQKKVLFDESRPESQTRFFMSYQWFSDIAVNLLTNVLINYAKEIAVNSTQIVNRLLFHIPTYLFQHFMSQNTINKAFDPPYWVLDNKLAIVMSFIYDIKPKSLFNKLHIPKKKPRDETFGQQFAEYESIIMNFIDKHPCYNESEVHELFNTLRTQHYQENDDQDDDQIYDTSPIQEYKYYSYFPDNNVHSRGIKKKMTSFQYNAINIQYGSIRDVFFEDETQQVKRPSSPSSLQYSSSSLSIISYMPVVGNVWNCCSKDQIQPQVQAETKNFEEEAVHVIDESTNFHSKDFPDWESPNNLKVNQSRNPLFITKQPFHCTSLTKEKKIQLLRPQEMFNLDQSKFAIFANGDWNCVQQGMIGDSQFISAMISMRYMEERIGKPLIKNKLFPQDENRNALYNPNGRYQLHLHVNGAWRFSEIDDLLPCLPLIVGQNQNFKPRTIAVAHSVNQGELWVSLIEKAYLNVVGDGYDSRLISGPDAIFALSGWIVDQQFSLQSIFQNDKEFEKLERRFERNEIIVLISIPARAFSKSDEENFGLDLFNTYALLRVVKVGEKKLLLIRNPKREKIWKGNLSKWDLDGWTSELQQATGFKPVASEQEAQKDGLFWMDVDNAKKYFTSGQLCWNPSLFPHQTEFHFTWQYKAYMIKDKDMNIRYAPQFLFKRQSKTQMIKIVINRHYQSSVPISKDATTYKQSKDDNNQKEEVISYTMFLIKHKKQIKVRTDSGIEIISAIGETNYEPTIPRIYSNDSQIIPTNFNSSHLRVLNIGIRDKDDIHDAPKENKLNDQKMQEEFTDYVGYFTAILQMENIPKSTTGELRFSIYVYSNEPLQCAKRIPVHFAQEKTILSSWPKKPMMNCQVDKTESVKIGSEQYAQYIDTDLIIRKSCEINPNSPTVTKQKLHEYFLDSQGNKDEALLEIFQHATQSLFAPHHIFRLTPNSWSNQFGTELVVYGAWSKRPIGDEKCPVEAYINYKVLDNEIPHIVNSGNIEKIPENKIFFERLYQLPEKRQKVKQWSTSVRIPLSQQKKDNIDEQNTSSDSNDGILNSVFQVEKAYTILVSPFTDIRNWESRDEYKLTYIPPVGYRCQEEELISPWQMMKYELSWTDSIHNDQELPDKENKFRHKYEIMRVPQSTDIFILFIASQETDTKQPFNPQFKLHFIGHDCKDYGSDERKTINESAAAKIQSMTNNQQDVTDELAWSIDSKNSKVQPTSYKIKRIKKNENERNTIRAIKLKKIQEEKEKKQKEAEQKKKLNQYLEESDDDQNDKIFMFVDNTHIDEETDQDFFDWKQISLVWRYGACTLPCGGDYLFDIKLPKNSEMNFWAFVWTDKQPVELLSLDTNYAPPKVPKTSIFPIIDPYQRWIRDSFTRMPMIQNLRKAEKLLTENSKSLLHSKSEPTSKSGEILSKKDLIQLFGNEDKAFMYYINSHQVFGPQYDIIFNPKRYQQEYGSQVLIKMKFEGGLKGNILANPIAKEQICYSIKINPGKRWAQIIKLIERNIENSLYSNIPNTNQQNIKVEFKKSQENNIIDVCKHIIRISPQIEFDHINCRDSFTISFNPPNGYETQIEKIPAPQLEMKYEANRITHQYFPSNINICKNIKKI</sequence>
<dbReference type="SMART" id="SM00230">
    <property type="entry name" value="CysPc"/>
    <property type="match status" value="1"/>
</dbReference>
<evidence type="ECO:0000256" key="3">
    <source>
        <dbReference type="ARBA" id="ARBA00022807"/>
    </source>
</evidence>
<keyword evidence="3" id="KW-0788">Thiol protease</keyword>
<feature type="transmembrane region" description="Helical" evidence="6">
    <location>
        <begin position="502"/>
        <end position="522"/>
    </location>
</feature>
<accession>A0A5J4X4Z0</accession>
<evidence type="ECO:0000256" key="4">
    <source>
        <dbReference type="PROSITE-ProRule" id="PRU00239"/>
    </source>
</evidence>
<evidence type="ECO:0000259" key="7">
    <source>
        <dbReference type="PROSITE" id="PS50203"/>
    </source>
</evidence>
<protein>
    <submittedName>
        <fullName evidence="8">Putative CaLPain family</fullName>
    </submittedName>
</protein>
<evidence type="ECO:0000256" key="5">
    <source>
        <dbReference type="SAM" id="Coils"/>
    </source>
</evidence>
<name>A0A5J4X4Z0_9EUKA</name>
<dbReference type="GO" id="GO:0006508">
    <property type="term" value="P:proteolysis"/>
    <property type="evidence" value="ECO:0007669"/>
    <property type="project" value="UniProtKB-KW"/>
</dbReference>
<dbReference type="InterPro" id="IPR051297">
    <property type="entry name" value="PalB/RIM13"/>
</dbReference>
<dbReference type="PANTHER" id="PTHR46143:SF1">
    <property type="entry name" value="CALPAIN-7"/>
    <property type="match status" value="1"/>
</dbReference>
<dbReference type="OrthoDB" id="167576at2759"/>
<keyword evidence="6" id="KW-0472">Membrane</keyword>
<proteinExistence type="predicted"/>
<keyword evidence="6" id="KW-1133">Transmembrane helix</keyword>
<feature type="transmembrane region" description="Helical" evidence="6">
    <location>
        <begin position="211"/>
        <end position="232"/>
    </location>
</feature>
<evidence type="ECO:0000256" key="6">
    <source>
        <dbReference type="SAM" id="Phobius"/>
    </source>
</evidence>
<comment type="caution">
    <text evidence="4">Lacks conserved residue(s) required for the propagation of feature annotation.</text>
</comment>
<dbReference type="GO" id="GO:0004198">
    <property type="term" value="F:calcium-dependent cysteine-type endopeptidase activity"/>
    <property type="evidence" value="ECO:0007669"/>
    <property type="project" value="InterPro"/>
</dbReference>
<feature type="domain" description="Calpain catalytic" evidence="7">
    <location>
        <begin position="879"/>
        <end position="1219"/>
    </location>
</feature>
<evidence type="ECO:0000256" key="2">
    <source>
        <dbReference type="ARBA" id="ARBA00022801"/>
    </source>
</evidence>
<feature type="transmembrane region" description="Helical" evidence="6">
    <location>
        <begin position="266"/>
        <end position="288"/>
    </location>
</feature>
<organism evidence="8 9">
    <name type="scientific">Streblomastix strix</name>
    <dbReference type="NCBI Taxonomy" id="222440"/>
    <lineage>
        <taxon>Eukaryota</taxon>
        <taxon>Metamonada</taxon>
        <taxon>Preaxostyla</taxon>
        <taxon>Oxymonadida</taxon>
        <taxon>Streblomastigidae</taxon>
        <taxon>Streblomastix</taxon>
    </lineage>
</organism>
<keyword evidence="6" id="KW-0812">Transmembrane</keyword>
<feature type="transmembrane region" description="Helical" evidence="6">
    <location>
        <begin position="568"/>
        <end position="591"/>
    </location>
</feature>
<feature type="coiled-coil region" evidence="5">
    <location>
        <begin position="1813"/>
        <end position="1852"/>
    </location>
</feature>
<evidence type="ECO:0000313" key="9">
    <source>
        <dbReference type="Proteomes" id="UP000324800"/>
    </source>
</evidence>
<evidence type="ECO:0000256" key="1">
    <source>
        <dbReference type="ARBA" id="ARBA00022670"/>
    </source>
</evidence>
<gene>
    <name evidence="8" type="ORF">EZS28_002166</name>
</gene>
<keyword evidence="2" id="KW-0378">Hydrolase</keyword>
<dbReference type="InterPro" id="IPR038765">
    <property type="entry name" value="Papain-like_cys_pep_sf"/>
</dbReference>
<dbReference type="PANTHER" id="PTHR46143">
    <property type="entry name" value="CALPAIN-7"/>
    <property type="match status" value="1"/>
</dbReference>
<dbReference type="EMBL" id="SNRW01000256">
    <property type="protein sequence ID" value="KAA6402308.1"/>
    <property type="molecule type" value="Genomic_DNA"/>
</dbReference>
<dbReference type="Proteomes" id="UP000324800">
    <property type="component" value="Unassembled WGS sequence"/>
</dbReference>
<comment type="caution">
    <text evidence="8">The sequence shown here is derived from an EMBL/GenBank/DDBJ whole genome shotgun (WGS) entry which is preliminary data.</text>
</comment>